<dbReference type="Proteomes" id="UP000198506">
    <property type="component" value="Unassembled WGS sequence"/>
</dbReference>
<evidence type="ECO:0000256" key="6">
    <source>
        <dbReference type="ARBA" id="ARBA00022840"/>
    </source>
</evidence>
<keyword evidence="11" id="KW-0378">Hydrolase</keyword>
<keyword evidence="12" id="KW-1185">Reference proteome</keyword>
<feature type="binding site" evidence="8">
    <location>
        <position position="398"/>
    </location>
    <ligand>
        <name>Zn(2+)</name>
        <dbReference type="ChEBI" id="CHEBI:29105"/>
        <label>1</label>
    </ligand>
</feature>
<dbReference type="EMBL" id="FOZN01000004">
    <property type="protein sequence ID" value="SFS18596.1"/>
    <property type="molecule type" value="Genomic_DNA"/>
</dbReference>
<dbReference type="GO" id="GO:1990077">
    <property type="term" value="C:primosome complex"/>
    <property type="evidence" value="ECO:0007669"/>
    <property type="project" value="UniProtKB-UniRule"/>
</dbReference>
<evidence type="ECO:0000256" key="4">
    <source>
        <dbReference type="ARBA" id="ARBA00022741"/>
    </source>
</evidence>
<accession>A0AA94HPW4</accession>
<evidence type="ECO:0000256" key="5">
    <source>
        <dbReference type="ARBA" id="ARBA00022833"/>
    </source>
</evidence>
<comment type="similarity">
    <text evidence="8">Belongs to the helicase family. PriA subfamily.</text>
</comment>
<evidence type="ECO:0000256" key="2">
    <source>
        <dbReference type="ARBA" id="ARBA00022705"/>
    </source>
</evidence>
<keyword evidence="2 8" id="KW-0235">DNA replication</keyword>
<proteinExistence type="inferred from homology"/>
<reference evidence="11 12" key="1">
    <citation type="submission" date="2016-10" db="EMBL/GenBank/DDBJ databases">
        <authorList>
            <person name="Varghese N."/>
            <person name="Submissions S."/>
        </authorList>
    </citation>
    <scope>NUCLEOTIDE SEQUENCE [LARGE SCALE GENOMIC DNA]</scope>
    <source>
        <strain evidence="11 12">IAM 15147</strain>
    </source>
</reference>
<feature type="binding site" evidence="8">
    <location>
        <position position="428"/>
    </location>
    <ligand>
        <name>Zn(2+)</name>
        <dbReference type="ChEBI" id="CHEBI:29105"/>
        <label>2</label>
    </ligand>
</feature>
<feature type="region of interest" description="Disordered" evidence="9">
    <location>
        <begin position="1"/>
        <end position="21"/>
    </location>
</feature>
<feature type="binding site" evidence="8">
    <location>
        <position position="410"/>
    </location>
    <ligand>
        <name>Zn(2+)</name>
        <dbReference type="ChEBI" id="CHEBI:29105"/>
        <label>2</label>
    </ligand>
</feature>
<sequence length="677" mass="71434">MPAEPDGLPSGAIASETAPGGEPGYARVVVDSRLPQLDRLFEYRVPPGMTGVEPGVRVRVPLRGDRMTAGWVVETADARAWEGEVADVEKVVSPVPVLQPEVWALARAVADRAAGGAADVLRVAIPGRQARVEKQWLARERSPLPALPALAESEAVLPRLVEDRRRVAIECAGGVAEVVDLSDAIDSGATNRTAWVGRWAIALAAIARQAVERGEQAIMVVPDHRDQRQLRIALSAAIGSERVVELDARQKNPERYRGFLRCIDGDPVAIIGPRSAVYAPAANLGLLAIWEDGDPLLSEPLAPWVHARDAALVRQSQSGCALVLAGHARSSDAERLVELGFLEHERLGAHRVRVLPSALTDDSRRVPAVAFRAAKEALATQPVLVQVARPGHAPGLRCGDCGVRARCTSCAGPLGRSARGAVPSCRLCGRLAAAWRCQSCHGTTLTEVGRGSTRIAEELGRAFPGVPVMVADGEHERLTVDAKPRLVVATRGAEPIADGGYGAVLLLDGDALLSREGLRVAEEAVRQWATARALAADGATVVLTGAGGTTVTAITGDTTVPFAKAELAERRSLRFPPAVRTASVVGHPDAVAEAIEVLGVLEHLDVLGPVPAPADVVKGSREGELERAIARFAYADGARVAGIARGRVLAAAARPRKPGAPPRLRIRLDDPEPFDGL</sequence>
<dbReference type="AlphaFoldDB" id="A0AA94HPW4"/>
<keyword evidence="11" id="KW-0347">Helicase</keyword>
<dbReference type="HAMAP" id="MF_00983">
    <property type="entry name" value="PriA"/>
    <property type="match status" value="1"/>
</dbReference>
<comment type="caution">
    <text evidence="8">As this protein does not have any detectable helicase domains, it probably does not have helicase activity.</text>
</comment>
<dbReference type="InterPro" id="IPR042115">
    <property type="entry name" value="PriA_3primeBD_sf"/>
</dbReference>
<keyword evidence="1 8" id="KW-0639">Primosome</keyword>
<comment type="subunit">
    <text evidence="8">Component of the replication restart primosome.</text>
</comment>
<feature type="binding site" evidence="8">
    <location>
        <position position="401"/>
    </location>
    <ligand>
        <name>Zn(2+)</name>
        <dbReference type="ChEBI" id="CHEBI:29105"/>
        <label>1</label>
    </ligand>
</feature>
<protein>
    <recommendedName>
        <fullName evidence="8">Probable replication restart protein PriA</fullName>
    </recommendedName>
    <alternativeName>
        <fullName evidence="8">Putative ATP-dependent DNA helicase PriA</fullName>
    </alternativeName>
</protein>
<dbReference type="InterPro" id="IPR041222">
    <property type="entry name" value="PriA_3primeBD"/>
</dbReference>
<feature type="region of interest" description="Disordered" evidence="9">
    <location>
        <begin position="653"/>
        <end position="677"/>
    </location>
</feature>
<dbReference type="PANTHER" id="PTHR30580:SF0">
    <property type="entry name" value="PRIMOSOMAL PROTEIN N"/>
    <property type="match status" value="1"/>
</dbReference>
<evidence type="ECO:0000313" key="12">
    <source>
        <dbReference type="Proteomes" id="UP000198506"/>
    </source>
</evidence>
<dbReference type="RefSeq" id="WP_318255582.1">
    <property type="nucleotide sequence ID" value="NZ_FOZN01000004.1"/>
</dbReference>
<feature type="binding site" evidence="8">
    <location>
        <position position="440"/>
    </location>
    <ligand>
        <name>Zn(2+)</name>
        <dbReference type="ChEBI" id="CHEBI:29105"/>
        <label>1</label>
    </ligand>
</feature>
<dbReference type="Pfam" id="PF17764">
    <property type="entry name" value="PriA_3primeBD"/>
    <property type="match status" value="1"/>
</dbReference>
<evidence type="ECO:0000256" key="8">
    <source>
        <dbReference type="HAMAP-Rule" id="MF_00983"/>
    </source>
</evidence>
<gene>
    <name evidence="8" type="primary">priA</name>
    <name evidence="11" type="ORF">SAMN04487783_2687</name>
</gene>
<keyword evidence="5 8" id="KW-0862">Zinc</keyword>
<dbReference type="Gene3D" id="3.40.1440.60">
    <property type="entry name" value="PriA, 3(prime) DNA-binding domain"/>
    <property type="match status" value="1"/>
</dbReference>
<organism evidence="11 12">
    <name type="scientific">Agrococcus baldri</name>
    <dbReference type="NCBI Taxonomy" id="153730"/>
    <lineage>
        <taxon>Bacteria</taxon>
        <taxon>Bacillati</taxon>
        <taxon>Actinomycetota</taxon>
        <taxon>Actinomycetes</taxon>
        <taxon>Micrococcales</taxon>
        <taxon>Microbacteriaceae</taxon>
        <taxon>Agrococcus</taxon>
    </lineage>
</organism>
<dbReference type="GO" id="GO:0008270">
    <property type="term" value="F:zinc ion binding"/>
    <property type="evidence" value="ECO:0007669"/>
    <property type="project" value="UniProtKB-UniRule"/>
</dbReference>
<dbReference type="GO" id="GO:0006310">
    <property type="term" value="P:DNA recombination"/>
    <property type="evidence" value="ECO:0007669"/>
    <property type="project" value="InterPro"/>
</dbReference>
<feature type="binding site" evidence="8">
    <location>
        <position position="407"/>
    </location>
    <ligand>
        <name>Zn(2+)</name>
        <dbReference type="ChEBI" id="CHEBI:29105"/>
        <label>2</label>
    </ligand>
</feature>
<dbReference type="GO" id="GO:0006269">
    <property type="term" value="P:DNA replication, synthesis of primer"/>
    <property type="evidence" value="ECO:0007669"/>
    <property type="project" value="UniProtKB-KW"/>
</dbReference>
<evidence type="ECO:0000256" key="9">
    <source>
        <dbReference type="SAM" id="MobiDB-lite"/>
    </source>
</evidence>
<dbReference type="GO" id="GO:0003677">
    <property type="term" value="F:DNA binding"/>
    <property type="evidence" value="ECO:0007669"/>
    <property type="project" value="UniProtKB-UniRule"/>
</dbReference>
<dbReference type="InterPro" id="IPR027417">
    <property type="entry name" value="P-loop_NTPase"/>
</dbReference>
<keyword evidence="4 8" id="KW-0547">Nucleotide-binding</keyword>
<dbReference type="GO" id="GO:0005524">
    <property type="term" value="F:ATP binding"/>
    <property type="evidence" value="ECO:0007669"/>
    <property type="project" value="UniProtKB-UniRule"/>
</dbReference>
<evidence type="ECO:0000256" key="7">
    <source>
        <dbReference type="ARBA" id="ARBA00023125"/>
    </source>
</evidence>
<evidence type="ECO:0000256" key="1">
    <source>
        <dbReference type="ARBA" id="ARBA00022515"/>
    </source>
</evidence>
<keyword evidence="7 8" id="KW-0238">DNA-binding</keyword>
<dbReference type="GO" id="GO:0006302">
    <property type="term" value="P:double-strand break repair"/>
    <property type="evidence" value="ECO:0007669"/>
    <property type="project" value="InterPro"/>
</dbReference>
<feature type="binding site" evidence="8">
    <location>
        <position position="437"/>
    </location>
    <ligand>
        <name>Zn(2+)</name>
        <dbReference type="ChEBI" id="CHEBI:29105"/>
        <label>1</label>
    </ligand>
</feature>
<comment type="caution">
    <text evidence="11">The sequence shown here is derived from an EMBL/GenBank/DDBJ whole genome shotgun (WGS) entry which is preliminary data.</text>
</comment>
<comment type="function">
    <text evidence="8">Initiates the restart of stalled replication forks, which reloads the replicative helicase on sites other than the origin of replication. Recognizes and binds to abandoned replication forks and remodels them to uncover a helicase loading site. Promotes assembly of the primosome at these replication forks.</text>
</comment>
<evidence type="ECO:0000259" key="10">
    <source>
        <dbReference type="Pfam" id="PF17764"/>
    </source>
</evidence>
<keyword evidence="3 8" id="KW-0479">Metal-binding</keyword>
<dbReference type="PANTHER" id="PTHR30580">
    <property type="entry name" value="PRIMOSOMAL PROTEIN N"/>
    <property type="match status" value="1"/>
</dbReference>
<keyword evidence="6 8" id="KW-0067">ATP-binding</keyword>
<name>A0AA94HPW4_9MICO</name>
<feature type="domain" description="Primosomal protein N' 3' DNA-binding" evidence="10">
    <location>
        <begin position="27"/>
        <end position="126"/>
    </location>
</feature>
<dbReference type="GO" id="GO:0043138">
    <property type="term" value="F:3'-5' DNA helicase activity"/>
    <property type="evidence" value="ECO:0007669"/>
    <property type="project" value="TreeGrafter"/>
</dbReference>
<feature type="binding site" evidence="8">
    <location>
        <position position="425"/>
    </location>
    <ligand>
        <name>Zn(2+)</name>
        <dbReference type="ChEBI" id="CHEBI:29105"/>
        <label>2</label>
    </ligand>
</feature>
<evidence type="ECO:0000313" key="11">
    <source>
        <dbReference type="EMBL" id="SFS18596.1"/>
    </source>
</evidence>
<comment type="cofactor">
    <cofactor evidence="8">
        <name>Zn(2+)</name>
        <dbReference type="ChEBI" id="CHEBI:29105"/>
    </cofactor>
    <text evidence="8">Binds 2 zinc ions per subunit.</text>
</comment>
<dbReference type="GO" id="GO:0006270">
    <property type="term" value="P:DNA replication initiation"/>
    <property type="evidence" value="ECO:0007669"/>
    <property type="project" value="TreeGrafter"/>
</dbReference>
<dbReference type="InterPro" id="IPR005259">
    <property type="entry name" value="PriA"/>
</dbReference>
<evidence type="ECO:0000256" key="3">
    <source>
        <dbReference type="ARBA" id="ARBA00022723"/>
    </source>
</evidence>
<dbReference type="Gene3D" id="3.40.50.300">
    <property type="entry name" value="P-loop containing nucleotide triphosphate hydrolases"/>
    <property type="match status" value="1"/>
</dbReference>